<dbReference type="AlphaFoldDB" id="A0AAF0IL21"/>
<gene>
    <name evidence="2" type="ORF">PRK78_003907</name>
</gene>
<protein>
    <submittedName>
        <fullName evidence="2">Uncharacterized protein</fullName>
    </submittedName>
</protein>
<sequence>MLGSAILGSSFASGASTGFAAIGAPGSSSFASISTPSSTREMMMPIITNSPAAEISGAIPAMPAPPSSETSQTAGAATESTGLANLTGPNSAVTGSSMEASVSSMSLAASSSAASSSAASSTKTEEATTVTSSPALPASGKELDVNSLDLHSTLVFGLEG</sequence>
<dbReference type="EMBL" id="CP120628">
    <property type="protein sequence ID" value="WEW58439.1"/>
    <property type="molecule type" value="Genomic_DNA"/>
</dbReference>
<name>A0AAF0IL21_9EURO</name>
<feature type="compositionally biased region" description="Low complexity" evidence="1">
    <location>
        <begin position="113"/>
        <end position="133"/>
    </location>
</feature>
<evidence type="ECO:0000256" key="1">
    <source>
        <dbReference type="SAM" id="MobiDB-lite"/>
    </source>
</evidence>
<feature type="region of interest" description="Disordered" evidence="1">
    <location>
        <begin position="113"/>
        <end position="144"/>
    </location>
</feature>
<organism evidence="2 3">
    <name type="scientific">Emydomyces testavorans</name>
    <dbReference type="NCBI Taxonomy" id="2070801"/>
    <lineage>
        <taxon>Eukaryota</taxon>
        <taxon>Fungi</taxon>
        <taxon>Dikarya</taxon>
        <taxon>Ascomycota</taxon>
        <taxon>Pezizomycotina</taxon>
        <taxon>Eurotiomycetes</taxon>
        <taxon>Eurotiomycetidae</taxon>
        <taxon>Onygenales</taxon>
        <taxon>Nannizziopsiaceae</taxon>
        <taxon>Emydomyces</taxon>
    </lineage>
</organism>
<accession>A0AAF0IL21</accession>
<feature type="compositionally biased region" description="Polar residues" evidence="1">
    <location>
        <begin position="67"/>
        <end position="95"/>
    </location>
</feature>
<reference evidence="2" key="1">
    <citation type="submission" date="2023-03" db="EMBL/GenBank/DDBJ databases">
        <title>Emydomyces testavorans Genome Sequence.</title>
        <authorList>
            <person name="Hoyer L."/>
        </authorList>
    </citation>
    <scope>NUCLEOTIDE SEQUENCE</scope>
    <source>
        <strain evidence="2">16-2883</strain>
    </source>
</reference>
<feature type="region of interest" description="Disordered" evidence="1">
    <location>
        <begin position="56"/>
        <end position="99"/>
    </location>
</feature>
<dbReference type="Proteomes" id="UP001219355">
    <property type="component" value="Chromosome 2"/>
</dbReference>
<keyword evidence="3" id="KW-1185">Reference proteome</keyword>
<evidence type="ECO:0000313" key="3">
    <source>
        <dbReference type="Proteomes" id="UP001219355"/>
    </source>
</evidence>
<proteinExistence type="predicted"/>
<evidence type="ECO:0000313" key="2">
    <source>
        <dbReference type="EMBL" id="WEW58439.1"/>
    </source>
</evidence>